<keyword evidence="8" id="KW-1185">Reference proteome</keyword>
<feature type="domain" description="PDZ" evidence="6">
    <location>
        <begin position="109"/>
        <end position="173"/>
    </location>
</feature>
<evidence type="ECO:0000259" key="6">
    <source>
        <dbReference type="PROSITE" id="PS50106"/>
    </source>
</evidence>
<evidence type="ECO:0000256" key="1">
    <source>
        <dbReference type="ARBA" id="ARBA00009179"/>
    </source>
</evidence>
<dbReference type="PANTHER" id="PTHR32060:SF29">
    <property type="entry name" value="CARBOXY-TERMINAL PROCESSING PROTEASE CTPB"/>
    <property type="match status" value="1"/>
</dbReference>
<dbReference type="SUPFAM" id="SSF50156">
    <property type="entry name" value="PDZ domain-like"/>
    <property type="match status" value="1"/>
</dbReference>
<dbReference type="NCBIfam" id="TIGR00225">
    <property type="entry name" value="prc"/>
    <property type="match status" value="1"/>
</dbReference>
<dbReference type="SMART" id="SM00245">
    <property type="entry name" value="TSPc"/>
    <property type="match status" value="1"/>
</dbReference>
<dbReference type="Pfam" id="PF22694">
    <property type="entry name" value="CtpB_N-like"/>
    <property type="match status" value="1"/>
</dbReference>
<reference evidence="8" key="1">
    <citation type="journal article" date="2019" name="Int. J. Syst. Evol. Microbiol.">
        <title>The Global Catalogue of Microorganisms (GCM) 10K type strain sequencing project: providing services to taxonomists for standard genome sequencing and annotation.</title>
        <authorList>
            <consortium name="The Broad Institute Genomics Platform"/>
            <consortium name="The Broad Institute Genome Sequencing Center for Infectious Disease"/>
            <person name="Wu L."/>
            <person name="Ma J."/>
        </authorList>
    </citation>
    <scope>NUCLEOTIDE SEQUENCE [LARGE SCALE GENOMIC DNA]</scope>
    <source>
        <strain evidence="8">NBRC 106396</strain>
    </source>
</reference>
<protein>
    <submittedName>
        <fullName evidence="7">S41 family peptidase</fullName>
    </submittedName>
</protein>
<dbReference type="Pfam" id="PF13180">
    <property type="entry name" value="PDZ_2"/>
    <property type="match status" value="1"/>
</dbReference>
<dbReference type="Pfam" id="PF01471">
    <property type="entry name" value="PG_binding_1"/>
    <property type="match status" value="1"/>
</dbReference>
<dbReference type="PANTHER" id="PTHR32060">
    <property type="entry name" value="TAIL-SPECIFIC PROTEASE"/>
    <property type="match status" value="1"/>
</dbReference>
<dbReference type="InterPro" id="IPR036366">
    <property type="entry name" value="PGBDSf"/>
</dbReference>
<dbReference type="InterPro" id="IPR004447">
    <property type="entry name" value="Peptidase_S41A"/>
</dbReference>
<dbReference type="Gene3D" id="3.30.750.44">
    <property type="match status" value="1"/>
</dbReference>
<name>A0ABW2NVE9_9BACL</name>
<dbReference type="PROSITE" id="PS50106">
    <property type="entry name" value="PDZ"/>
    <property type="match status" value="1"/>
</dbReference>
<proteinExistence type="inferred from homology"/>
<dbReference type="InterPro" id="IPR055210">
    <property type="entry name" value="CtpA/B_N"/>
</dbReference>
<dbReference type="CDD" id="cd07560">
    <property type="entry name" value="Peptidase_S41_CPP"/>
    <property type="match status" value="1"/>
</dbReference>
<evidence type="ECO:0000256" key="3">
    <source>
        <dbReference type="ARBA" id="ARBA00022801"/>
    </source>
</evidence>
<evidence type="ECO:0000256" key="4">
    <source>
        <dbReference type="ARBA" id="ARBA00022825"/>
    </source>
</evidence>
<accession>A0ABW2NVE9</accession>
<organism evidence="7 8">
    <name type="scientific">Fictibacillus iocasae</name>
    <dbReference type="NCBI Taxonomy" id="2715437"/>
    <lineage>
        <taxon>Bacteria</taxon>
        <taxon>Bacillati</taxon>
        <taxon>Bacillota</taxon>
        <taxon>Bacilli</taxon>
        <taxon>Bacillales</taxon>
        <taxon>Fictibacillaceae</taxon>
        <taxon>Fictibacillus</taxon>
    </lineage>
</organism>
<evidence type="ECO:0000313" key="8">
    <source>
        <dbReference type="Proteomes" id="UP001596549"/>
    </source>
</evidence>
<dbReference type="InterPro" id="IPR005151">
    <property type="entry name" value="Tail-specific_protease"/>
</dbReference>
<keyword evidence="4 5" id="KW-0720">Serine protease</keyword>
<dbReference type="Pfam" id="PF03572">
    <property type="entry name" value="Peptidase_S41"/>
    <property type="match status" value="1"/>
</dbReference>
<gene>
    <name evidence="7" type="ORF">ACFQPF_15110</name>
</gene>
<dbReference type="Gene3D" id="1.10.101.10">
    <property type="entry name" value="PGBD-like superfamily/PGBD"/>
    <property type="match status" value="1"/>
</dbReference>
<dbReference type="InterPro" id="IPR002477">
    <property type="entry name" value="Peptidoglycan-bd-like"/>
</dbReference>
<dbReference type="Gene3D" id="2.30.42.10">
    <property type="match status" value="1"/>
</dbReference>
<dbReference type="Gene3D" id="3.90.226.10">
    <property type="entry name" value="2-enoyl-CoA Hydratase, Chain A, domain 1"/>
    <property type="match status" value="1"/>
</dbReference>
<dbReference type="InterPro" id="IPR036365">
    <property type="entry name" value="PGBD-like_sf"/>
</dbReference>
<dbReference type="InterPro" id="IPR029045">
    <property type="entry name" value="ClpP/crotonase-like_dom_sf"/>
</dbReference>
<evidence type="ECO:0000313" key="7">
    <source>
        <dbReference type="EMBL" id="MFC7372968.1"/>
    </source>
</evidence>
<evidence type="ECO:0000256" key="5">
    <source>
        <dbReference type="RuleBase" id="RU004404"/>
    </source>
</evidence>
<dbReference type="CDD" id="cd06782">
    <property type="entry name" value="cpPDZ_CPP-like"/>
    <property type="match status" value="1"/>
</dbReference>
<dbReference type="SUPFAM" id="SSF52096">
    <property type="entry name" value="ClpP/crotonase"/>
    <property type="match status" value="1"/>
</dbReference>
<dbReference type="RefSeq" id="WP_379750537.1">
    <property type="nucleotide sequence ID" value="NZ_JBHTCP010000049.1"/>
</dbReference>
<dbReference type="SUPFAM" id="SSF47090">
    <property type="entry name" value="PGBD-like"/>
    <property type="match status" value="1"/>
</dbReference>
<comment type="caution">
    <text evidence="7">The sequence shown here is derived from an EMBL/GenBank/DDBJ whole genome shotgun (WGS) entry which is preliminary data.</text>
</comment>
<dbReference type="InterPro" id="IPR001478">
    <property type="entry name" value="PDZ"/>
</dbReference>
<dbReference type="EMBL" id="JBHTCP010000049">
    <property type="protein sequence ID" value="MFC7372968.1"/>
    <property type="molecule type" value="Genomic_DNA"/>
</dbReference>
<keyword evidence="2 5" id="KW-0645">Protease</keyword>
<keyword evidence="3 5" id="KW-0378">Hydrolase</keyword>
<dbReference type="SMART" id="SM00228">
    <property type="entry name" value="PDZ"/>
    <property type="match status" value="1"/>
</dbReference>
<dbReference type="InterPro" id="IPR036034">
    <property type="entry name" value="PDZ_sf"/>
</dbReference>
<evidence type="ECO:0000256" key="2">
    <source>
        <dbReference type="ARBA" id="ARBA00022670"/>
    </source>
</evidence>
<comment type="similarity">
    <text evidence="1 5">Belongs to the peptidase S41A family.</text>
</comment>
<sequence>MNVNKKMLVAVVVLAMLIGAGGMYAGMGYFGAKEVYPGTNVKELPKSSAKFDENEEFSKLQRTYEIISSRYVEEVSEEKLLEGAIQGMVKTLKDPYSSYMDEETASQFSQSLDSSFEGIGAEVSMVNGKVTIVAPFKDSPAEDAGLKPNDQIITVDGKSLEGLDLYKAVLKIRGKKGSTVTLGVKRNGVDNVMNVKVKRDEIPIETVYSDVKEVKGKKVGVLEITSFSEETGSDFKKKLAELEKQDIDGLVIDVRGNPGGYLEAVDRILKQIVTDKKPFVQIEDRKGNKQEYVSQLKEKKDYPIIGLIDGGSASASEILAAALTEAGGYDLVGEKSFGKGTVQQSIDLGDGSNIKLTLFKWLTPDGNWIHKKGVKPTHAVKQPAYFYTNPLNIEKPIAFDSNSEQVKNAQIMLNGLGFSPGRNDGYFDDKTQTAVIAFQKANKLEPTGKIDKKTAAKMESEIIEQIRSEKNDVQLQTAIQLILEKQ</sequence>
<dbReference type="Proteomes" id="UP001596549">
    <property type="component" value="Unassembled WGS sequence"/>
</dbReference>